<dbReference type="InterPro" id="IPR029710">
    <property type="entry name" value="LIG4"/>
</dbReference>
<evidence type="ECO:0000256" key="14">
    <source>
        <dbReference type="ARBA" id="ARBA00023204"/>
    </source>
</evidence>
<dbReference type="Proteomes" id="UP001152888">
    <property type="component" value="Unassembled WGS sequence"/>
</dbReference>
<evidence type="ECO:0000256" key="16">
    <source>
        <dbReference type="ARBA" id="ARBA00030676"/>
    </source>
</evidence>
<evidence type="ECO:0000256" key="9">
    <source>
        <dbReference type="ARBA" id="ARBA00022741"/>
    </source>
</evidence>
<dbReference type="PANTHER" id="PTHR45997">
    <property type="entry name" value="DNA LIGASE 4"/>
    <property type="match status" value="1"/>
</dbReference>
<dbReference type="InterPro" id="IPR012340">
    <property type="entry name" value="NA-bd_OB-fold"/>
</dbReference>
<evidence type="ECO:0000256" key="3">
    <source>
        <dbReference type="ARBA" id="ARBA00007572"/>
    </source>
</evidence>
<dbReference type="GO" id="GO:0005524">
    <property type="term" value="F:ATP binding"/>
    <property type="evidence" value="ECO:0007669"/>
    <property type="project" value="UniProtKB-KW"/>
</dbReference>
<evidence type="ECO:0000256" key="17">
    <source>
        <dbReference type="ARBA" id="ARBA00031942"/>
    </source>
</evidence>
<keyword evidence="7" id="KW-0479">Metal-binding</keyword>
<dbReference type="GO" id="GO:0006303">
    <property type="term" value="P:double-strand break repair via nonhomologous end joining"/>
    <property type="evidence" value="ECO:0007669"/>
    <property type="project" value="TreeGrafter"/>
</dbReference>
<evidence type="ECO:0000256" key="5">
    <source>
        <dbReference type="ARBA" id="ARBA00022073"/>
    </source>
</evidence>
<dbReference type="Pfam" id="PF00533">
    <property type="entry name" value="BRCT"/>
    <property type="match status" value="1"/>
</dbReference>
<dbReference type="InterPro" id="IPR016059">
    <property type="entry name" value="DNA_ligase_ATP-dep_CS"/>
</dbReference>
<dbReference type="InterPro" id="IPR000977">
    <property type="entry name" value="DNA_ligase_ATP-dep"/>
</dbReference>
<dbReference type="Pfam" id="PF11411">
    <property type="entry name" value="DNA_ligase_IV"/>
    <property type="match status" value="1"/>
</dbReference>
<dbReference type="InterPro" id="IPR044125">
    <property type="entry name" value="Adenylation_DNA_ligase_IV"/>
</dbReference>
<organism evidence="22 23">
    <name type="scientific">Acanthoscelides obtectus</name>
    <name type="common">Bean weevil</name>
    <name type="synonym">Bruchus obtectus</name>
    <dbReference type="NCBI Taxonomy" id="200917"/>
    <lineage>
        <taxon>Eukaryota</taxon>
        <taxon>Metazoa</taxon>
        <taxon>Ecdysozoa</taxon>
        <taxon>Arthropoda</taxon>
        <taxon>Hexapoda</taxon>
        <taxon>Insecta</taxon>
        <taxon>Pterygota</taxon>
        <taxon>Neoptera</taxon>
        <taxon>Endopterygota</taxon>
        <taxon>Coleoptera</taxon>
        <taxon>Polyphaga</taxon>
        <taxon>Cucujiformia</taxon>
        <taxon>Chrysomeloidea</taxon>
        <taxon>Chrysomelidae</taxon>
        <taxon>Bruchinae</taxon>
        <taxon>Bruchini</taxon>
        <taxon>Acanthoscelides</taxon>
    </lineage>
</organism>
<dbReference type="OrthoDB" id="151490at2759"/>
<dbReference type="InterPro" id="IPR012308">
    <property type="entry name" value="DNA_ligase_ATP-dep_N"/>
</dbReference>
<dbReference type="InterPro" id="IPR012309">
    <property type="entry name" value="DNA_ligase_ATP-dep_C"/>
</dbReference>
<proteinExistence type="inferred from homology"/>
<evidence type="ECO:0000256" key="2">
    <source>
        <dbReference type="ARBA" id="ARBA00004123"/>
    </source>
</evidence>
<dbReference type="InterPro" id="IPR036599">
    <property type="entry name" value="DNA_ligase_N_sf"/>
</dbReference>
<dbReference type="Gene3D" id="3.30.470.30">
    <property type="entry name" value="DNA ligase/mRNA capping enzyme"/>
    <property type="match status" value="1"/>
</dbReference>
<keyword evidence="12" id="KW-0460">Magnesium</keyword>
<evidence type="ECO:0000256" key="12">
    <source>
        <dbReference type="ARBA" id="ARBA00022842"/>
    </source>
</evidence>
<dbReference type="SUPFAM" id="SSF56091">
    <property type="entry name" value="DNA ligase/mRNA capping enzyme, catalytic domain"/>
    <property type="match status" value="1"/>
</dbReference>
<keyword evidence="13" id="KW-0233">DNA recombination</keyword>
<dbReference type="SUPFAM" id="SSF50249">
    <property type="entry name" value="Nucleic acid-binding proteins"/>
    <property type="match status" value="1"/>
</dbReference>
<dbReference type="InterPro" id="IPR012310">
    <property type="entry name" value="DNA_ligase_ATP-dep_cent"/>
</dbReference>
<comment type="cofactor">
    <cofactor evidence="1">
        <name>Mg(2+)</name>
        <dbReference type="ChEBI" id="CHEBI:18420"/>
    </cofactor>
</comment>
<dbReference type="GO" id="GO:0071897">
    <property type="term" value="P:DNA biosynthetic process"/>
    <property type="evidence" value="ECO:0007669"/>
    <property type="project" value="InterPro"/>
</dbReference>
<evidence type="ECO:0000256" key="11">
    <source>
        <dbReference type="ARBA" id="ARBA00022840"/>
    </source>
</evidence>
<dbReference type="Gene3D" id="3.40.50.10190">
    <property type="entry name" value="BRCT domain"/>
    <property type="match status" value="1"/>
</dbReference>
<dbReference type="Pfam" id="PF04679">
    <property type="entry name" value="DNA_ligase_A_C"/>
    <property type="match status" value="1"/>
</dbReference>
<dbReference type="GO" id="GO:0003910">
    <property type="term" value="F:DNA ligase (ATP) activity"/>
    <property type="evidence" value="ECO:0007669"/>
    <property type="project" value="UniProtKB-EC"/>
</dbReference>
<comment type="similarity">
    <text evidence="3 19">Belongs to the ATP-dependent DNA ligase family.</text>
</comment>
<dbReference type="Gene3D" id="1.10.3260.10">
    <property type="entry name" value="DNA ligase, ATP-dependent, N-terminal domain"/>
    <property type="match status" value="1"/>
</dbReference>
<reference evidence="22" key="1">
    <citation type="submission" date="2022-03" db="EMBL/GenBank/DDBJ databases">
        <authorList>
            <person name="Sayadi A."/>
        </authorList>
    </citation>
    <scope>NUCLEOTIDE SEQUENCE</scope>
</reference>
<keyword evidence="6" id="KW-0436">Ligase</keyword>
<keyword evidence="14" id="KW-0234">DNA repair</keyword>
<dbReference type="InterPro" id="IPR036420">
    <property type="entry name" value="BRCT_dom_sf"/>
</dbReference>
<dbReference type="EMBL" id="CAKOFQ010006730">
    <property type="protein sequence ID" value="CAH1966140.1"/>
    <property type="molecule type" value="Genomic_DNA"/>
</dbReference>
<dbReference type="Pfam" id="PF01068">
    <property type="entry name" value="DNA_ligase_A_M"/>
    <property type="match status" value="1"/>
</dbReference>
<name>A0A9P0P454_ACAOB</name>
<evidence type="ECO:0000256" key="4">
    <source>
        <dbReference type="ARBA" id="ARBA00012727"/>
    </source>
</evidence>
<gene>
    <name evidence="22" type="ORF">ACAOBT_LOCUS6685</name>
</gene>
<evidence type="ECO:0000256" key="8">
    <source>
        <dbReference type="ARBA" id="ARBA00022737"/>
    </source>
</evidence>
<dbReference type="GO" id="GO:0046872">
    <property type="term" value="F:metal ion binding"/>
    <property type="evidence" value="ECO:0007669"/>
    <property type="project" value="UniProtKB-KW"/>
</dbReference>
<comment type="caution">
    <text evidence="22">The sequence shown here is derived from an EMBL/GenBank/DDBJ whole genome shotgun (WGS) entry which is preliminary data.</text>
</comment>
<keyword evidence="8" id="KW-0677">Repeat</keyword>
<sequence>MDFKDLCQFFEQIKETKTANDKKKLIRERFKQIRNENGSNSSFDFFQILRLFLPSFDRERTSFNMKEAKMSRILTKLLDLSPGHDRNVLSKSHLMAGQASDFGDVVYSVIRKYLRSYNEKVTIDDVNKFLDDITKRKTEHEAEQAMMQMFQKIPAENIRWVIRIILKDLRLGISPNSILNCYHTDGAAYYATNNSLKKVCDILADENVKLHELEIEIFEPFRPMLSKRIDGSNFKKEFVENKLFFVEEKFDGERFQLHLKDGNFMYFSRNGFNYTDNLGKNYNTGTFTPKLRGLLEPTVNKLILDGELMLWDSEYKNFGCKGMALDVKKLNVTGRYQPCFCVFDIIMLNDRILTNQPLKERKQILKTVFQDVKDGVILRSKVKAVSSRQEILDELNAIGKREDEGIVVKDPDSIYKYSDRNSGWYKMKLEYFQDSMNDLDLIVMGAKFATSTRNTLNSFIVGVKSGNTADGRATYRSLGKVTAGLNNEQLEDIDRLLKTAGKKFDPVTFADTTADVLIFGNEKPDYYIEPQHTLVFQIRASELIRNNDSSFATSYTLRFPRILNVRRDKPVDECLTVDELLNLTKSNKAVIKLAKGRIELEEILKTSSRKVAKPKLVMPTIFDVRQVCDILEGFTVYLLNGTEEMSKEQAESFVQKVGGNTSFRLVDTVDIVLVGIKTEKVGKIIARRANYDIVDLKWLQRVLEHGDLVPYRQGEVYYIAPNYKNILADGLDMYGDSYTEGTTVEGLKRTFEIIEHMGDFCNVNDTIRYTGSLNCIDYNAYFDKYEIPNDKNSKLIYDSLIDEIEFRFYNGYVCDTICEEVNLLVYSGEEGRRKFLEEYLNNINRTDIELRCNSFLYK</sequence>
<keyword evidence="9" id="KW-0547">Nucleotide-binding</keyword>
<dbReference type="PROSITE" id="PS50160">
    <property type="entry name" value="DNA_LIGASE_A3"/>
    <property type="match status" value="1"/>
</dbReference>
<dbReference type="GO" id="GO:0032807">
    <property type="term" value="C:DNA ligase IV complex"/>
    <property type="evidence" value="ECO:0007669"/>
    <property type="project" value="TreeGrafter"/>
</dbReference>
<dbReference type="PROSITE" id="PS50172">
    <property type="entry name" value="BRCT"/>
    <property type="match status" value="1"/>
</dbReference>
<dbReference type="InterPro" id="IPR001357">
    <property type="entry name" value="BRCT_dom"/>
</dbReference>
<evidence type="ECO:0000259" key="21">
    <source>
        <dbReference type="PROSITE" id="PS50172"/>
    </source>
</evidence>
<dbReference type="PROSITE" id="PS00333">
    <property type="entry name" value="DNA_LIGASE_A2"/>
    <property type="match status" value="1"/>
</dbReference>
<dbReference type="SUPFAM" id="SSF52113">
    <property type="entry name" value="BRCT domain"/>
    <property type="match status" value="1"/>
</dbReference>
<evidence type="ECO:0000256" key="7">
    <source>
        <dbReference type="ARBA" id="ARBA00022723"/>
    </source>
</evidence>
<comment type="subcellular location">
    <subcellularLocation>
        <location evidence="2">Nucleus</location>
    </subcellularLocation>
</comment>
<feature type="domain" description="BRCT" evidence="21">
    <location>
        <begin position="626"/>
        <end position="716"/>
    </location>
</feature>
<keyword evidence="10" id="KW-0227">DNA damage</keyword>
<keyword evidence="15" id="KW-0539">Nucleus</keyword>
<evidence type="ECO:0000256" key="10">
    <source>
        <dbReference type="ARBA" id="ARBA00022763"/>
    </source>
</evidence>
<protein>
    <recommendedName>
        <fullName evidence="5">DNA ligase 4</fullName>
        <ecNumber evidence="4">6.5.1.1</ecNumber>
    </recommendedName>
    <alternativeName>
        <fullName evidence="17">DNA ligase IV</fullName>
    </alternativeName>
    <alternativeName>
        <fullName evidence="16">Polydeoxyribonucleotide synthase [ATP] 4</fullName>
    </alternativeName>
</protein>
<keyword evidence="23" id="KW-1185">Reference proteome</keyword>
<dbReference type="EC" id="6.5.1.1" evidence="4"/>
<dbReference type="SUPFAM" id="SSF117018">
    <property type="entry name" value="ATP-dependent DNA ligase DNA-binding domain"/>
    <property type="match status" value="1"/>
</dbReference>
<evidence type="ECO:0000256" key="1">
    <source>
        <dbReference type="ARBA" id="ARBA00001946"/>
    </source>
</evidence>
<dbReference type="GO" id="GO:0006310">
    <property type="term" value="P:DNA recombination"/>
    <property type="evidence" value="ECO:0007669"/>
    <property type="project" value="UniProtKB-KW"/>
</dbReference>
<evidence type="ECO:0000259" key="20">
    <source>
        <dbReference type="PROSITE" id="PS50160"/>
    </source>
</evidence>
<evidence type="ECO:0000256" key="19">
    <source>
        <dbReference type="RuleBase" id="RU004196"/>
    </source>
</evidence>
<dbReference type="GO" id="GO:0006297">
    <property type="term" value="P:nucleotide-excision repair, DNA gap filling"/>
    <property type="evidence" value="ECO:0007669"/>
    <property type="project" value="TreeGrafter"/>
</dbReference>
<dbReference type="GO" id="GO:0005958">
    <property type="term" value="C:DNA-dependent protein kinase-DNA ligase 4 complex"/>
    <property type="evidence" value="ECO:0007669"/>
    <property type="project" value="TreeGrafter"/>
</dbReference>
<evidence type="ECO:0000256" key="18">
    <source>
        <dbReference type="ARBA" id="ARBA00034003"/>
    </source>
</evidence>
<evidence type="ECO:0000256" key="13">
    <source>
        <dbReference type="ARBA" id="ARBA00023172"/>
    </source>
</evidence>
<dbReference type="AlphaFoldDB" id="A0A9P0P454"/>
<accession>A0A9P0P454</accession>
<dbReference type="Gene3D" id="2.40.50.140">
    <property type="entry name" value="Nucleic acid-binding proteins"/>
    <property type="match status" value="1"/>
</dbReference>
<dbReference type="NCBIfam" id="TIGR00574">
    <property type="entry name" value="dnl1"/>
    <property type="match status" value="1"/>
</dbReference>
<evidence type="ECO:0000313" key="22">
    <source>
        <dbReference type="EMBL" id="CAH1966140.1"/>
    </source>
</evidence>
<evidence type="ECO:0000256" key="15">
    <source>
        <dbReference type="ARBA" id="ARBA00023242"/>
    </source>
</evidence>
<feature type="domain" description="ATP-dependent DNA ligase family profile" evidence="20">
    <location>
        <begin position="337"/>
        <end position="465"/>
    </location>
</feature>
<dbReference type="Pfam" id="PF04675">
    <property type="entry name" value="DNA_ligase_A_N"/>
    <property type="match status" value="1"/>
</dbReference>
<dbReference type="GO" id="GO:0003677">
    <property type="term" value="F:DNA binding"/>
    <property type="evidence" value="ECO:0007669"/>
    <property type="project" value="InterPro"/>
</dbReference>
<comment type="catalytic activity">
    <reaction evidence="18">
        <text>ATP + (deoxyribonucleotide)n-3'-hydroxyl + 5'-phospho-(deoxyribonucleotide)m = (deoxyribonucleotide)n+m + AMP + diphosphate.</text>
        <dbReference type="EC" id="6.5.1.1"/>
    </reaction>
</comment>
<evidence type="ECO:0000313" key="23">
    <source>
        <dbReference type="Proteomes" id="UP001152888"/>
    </source>
</evidence>
<dbReference type="CDD" id="cd07903">
    <property type="entry name" value="Adenylation_DNA_ligase_IV"/>
    <property type="match status" value="1"/>
</dbReference>
<evidence type="ECO:0000256" key="6">
    <source>
        <dbReference type="ARBA" id="ARBA00022598"/>
    </source>
</evidence>
<dbReference type="PANTHER" id="PTHR45997:SF1">
    <property type="entry name" value="DNA LIGASE 4"/>
    <property type="match status" value="1"/>
</dbReference>
<keyword evidence="11" id="KW-0067">ATP-binding</keyword>
<dbReference type="InterPro" id="IPR021536">
    <property type="entry name" value="DNA_ligase_IV_dom"/>
</dbReference>